<keyword evidence="1 3" id="KW-0547">Nucleotide-binding</keyword>
<sequence>MVVESGMMSGATATTVALMATTRVTPCQTGPFSFKGSKAFLSKALTDSPKIIHVSVLISCIFPLVVFKLFTRVEGKRMVDNLCDEFKLNPARNPRTGRPIKRGGPVYRALEQECRDDPPINGRESVTDLCTEFRLDPTRNPRTGRQIKAGGAVYRALEKECEDEPAGAGAGGQPNSPGIGTCAKFKLNPAVNPRTGRQIKKGGKVYKELELECDEDVDYSNLHGYQTTECDQFYANPTKNPKTGRPISPRGKVYRELLARCGPVPPPENGVGSEQSYANRAPSPRRRAAGQDSDRAYRNMSTCERFMARPNFNPVTGEPLRLSDPLYADLVAVCGDPRTGAPPLPPPKESSTSNWSDATSLSTSDKTMCELFCEYPGFDPLTNERMMPNSAEYKMYKELCDCDGSSSSGGSQSSMGSARAAKVQEARSSGADAEKDFANLGTESVTTGKRAREMEIVVRHLKSIPPTNGGFCATGDVQWLKDWALSDKIVGEGSWGSVHLVVIKGLDLKFALKESLLVDDADKRRFKPTPSWDDWKKGSKPEEAKINDLVTFMATKNATPFVPMTAGAGSCDKCQPSLYQRTVKPSKCYLQAIEAADCSLDKLLPTMPADQAASALAQVLLGLQALQTQLGMIHLDIKSHNVLVKKIKPGGYWKVTDSVNGQTFYVPNRGHLCMLADFGVVLMAKPEHNISQYYGTRQAMLTQDTGAKWGKEAGKEFTLTPFSTKMEAERFLGVITGSRINKTVRYWKAKENGKVLPDPYTNNFFAKGINHMPSIPVDLNDTGKFPCWEWRGCVADCVRMFVGGDRTTQMGHHAQLYHMQGTSWEKAATIIAKQNVTHSAYILDGSGLKYMRGGTACAYIFPEMANRPAGQPMIEDCAL</sequence>
<dbReference type="Gene3D" id="1.10.510.10">
    <property type="entry name" value="Transferase(Phosphotransferase) domain 1"/>
    <property type="match status" value="1"/>
</dbReference>
<evidence type="ECO:0000256" key="2">
    <source>
        <dbReference type="ARBA" id="ARBA00022840"/>
    </source>
</evidence>
<evidence type="ECO:0000313" key="6">
    <source>
        <dbReference type="EMBL" id="QJE49132.1"/>
    </source>
</evidence>
<organism evidence="6 7">
    <name type="scientific">Largemouth bass virus</name>
    <dbReference type="NCBI Taxonomy" id="176656"/>
    <lineage>
        <taxon>Viruses</taxon>
        <taxon>Varidnaviria</taxon>
        <taxon>Bamfordvirae</taxon>
        <taxon>Nucleocytoviricota</taxon>
        <taxon>Megaviricetes</taxon>
        <taxon>Pimascovirales</taxon>
        <taxon>Pimascovirales incertae sedis</taxon>
        <taxon>Iridoviridae</taxon>
        <taxon>Alphairidovirinae</taxon>
        <taxon>Ranavirus</taxon>
        <taxon>Ranavirus micropterus1</taxon>
        <taxon>Santee-Cooper ranavirus</taxon>
    </lineage>
</organism>
<dbReference type="SMART" id="SM00220">
    <property type="entry name" value="S_TKc"/>
    <property type="match status" value="1"/>
</dbReference>
<dbReference type="InterPro" id="IPR008271">
    <property type="entry name" value="Ser/Thr_kinase_AS"/>
</dbReference>
<evidence type="ECO:0000256" key="4">
    <source>
        <dbReference type="SAM" id="MobiDB-lite"/>
    </source>
</evidence>
<keyword evidence="2 3" id="KW-0067">ATP-binding</keyword>
<name>A0A9X7TQI9_9VIRU</name>
<dbReference type="PROSITE" id="PS50011">
    <property type="entry name" value="PROTEIN_KINASE_DOM"/>
    <property type="match status" value="1"/>
</dbReference>
<gene>
    <name evidence="6" type="ORF">LMBV_069</name>
</gene>
<feature type="region of interest" description="Disordered" evidence="4">
    <location>
        <begin position="337"/>
        <end position="359"/>
    </location>
</feature>
<dbReference type="GO" id="GO:0005524">
    <property type="term" value="F:ATP binding"/>
    <property type="evidence" value="ECO:0007669"/>
    <property type="project" value="UniProtKB-UniRule"/>
</dbReference>
<evidence type="ECO:0000256" key="1">
    <source>
        <dbReference type="ARBA" id="ARBA00022741"/>
    </source>
</evidence>
<reference evidence="6 7" key="1">
    <citation type="submission" date="2019-03" db="EMBL/GenBank/DDBJ databases">
        <authorList>
            <person name="Winters A.D."/>
            <person name="Faisal M."/>
        </authorList>
    </citation>
    <scope>NUCLEOTIDE SEQUENCE [LARGE SCALE GENOMIC DNA]</scope>
    <source>
        <strain evidence="6 7">Alleghany 12-343</strain>
    </source>
</reference>
<dbReference type="EMBL" id="MK681855">
    <property type="protein sequence ID" value="QJE49132.1"/>
    <property type="molecule type" value="Genomic_DNA"/>
</dbReference>
<dbReference type="SUPFAM" id="SSF56112">
    <property type="entry name" value="Protein kinase-like (PK-like)"/>
    <property type="match status" value="1"/>
</dbReference>
<dbReference type="InterPro" id="IPR014901">
    <property type="entry name" value="2-cysteine_adaptor"/>
</dbReference>
<protein>
    <recommendedName>
        <fullName evidence="5">Protein kinase domain-containing protein</fullName>
    </recommendedName>
</protein>
<evidence type="ECO:0000259" key="5">
    <source>
        <dbReference type="PROSITE" id="PS50011"/>
    </source>
</evidence>
<feature type="compositionally biased region" description="Low complexity" evidence="4">
    <location>
        <begin position="407"/>
        <end position="417"/>
    </location>
</feature>
<evidence type="ECO:0000313" key="7">
    <source>
        <dbReference type="Proteomes" id="UP000503328"/>
    </source>
</evidence>
<proteinExistence type="predicted"/>
<dbReference type="InterPro" id="IPR017441">
    <property type="entry name" value="Protein_kinase_ATP_BS"/>
</dbReference>
<feature type="binding site" evidence="3">
    <location>
        <position position="513"/>
    </location>
    <ligand>
        <name>ATP</name>
        <dbReference type="ChEBI" id="CHEBI:30616"/>
    </ligand>
</feature>
<dbReference type="Pfam" id="PF08793">
    <property type="entry name" value="2C_adapt"/>
    <property type="match status" value="4"/>
</dbReference>
<feature type="domain" description="Protein kinase" evidence="5">
    <location>
        <begin position="484"/>
        <end position="879"/>
    </location>
</feature>
<dbReference type="InterPro" id="IPR011009">
    <property type="entry name" value="Kinase-like_dom_sf"/>
</dbReference>
<dbReference type="GO" id="GO:0004672">
    <property type="term" value="F:protein kinase activity"/>
    <property type="evidence" value="ECO:0007669"/>
    <property type="project" value="InterPro"/>
</dbReference>
<dbReference type="InterPro" id="IPR000719">
    <property type="entry name" value="Prot_kinase_dom"/>
</dbReference>
<feature type="region of interest" description="Disordered" evidence="4">
    <location>
        <begin position="407"/>
        <end position="439"/>
    </location>
</feature>
<feature type="compositionally biased region" description="Polar residues" evidence="4">
    <location>
        <begin position="349"/>
        <end position="359"/>
    </location>
</feature>
<accession>A0A9X7TQI9</accession>
<feature type="region of interest" description="Disordered" evidence="4">
    <location>
        <begin position="262"/>
        <end position="294"/>
    </location>
</feature>
<dbReference type="PROSITE" id="PS00107">
    <property type="entry name" value="PROTEIN_KINASE_ATP"/>
    <property type="match status" value="1"/>
</dbReference>
<evidence type="ECO:0000256" key="3">
    <source>
        <dbReference type="PROSITE-ProRule" id="PRU10141"/>
    </source>
</evidence>
<dbReference type="Proteomes" id="UP000503328">
    <property type="component" value="Segment"/>
</dbReference>
<dbReference type="PROSITE" id="PS00108">
    <property type="entry name" value="PROTEIN_KINASE_ST"/>
    <property type="match status" value="1"/>
</dbReference>